<sequence>MTSGEYRSEAFATPVDALLDRVEQSMRNDLVPAEIFNNEELFRAEMERVFTRVWVFVAHESEIPGAGDFVQRRIGVDPVIVTRDGEGDIHVLSNYCRHRGSQVCQTDSGNSRFFTCPYHGWTYANDGRLIGTPMMQRAYGEPLDPNLWSLKKAPKVQSYNGFVFASLSDDVPPLEEWLSGGASWMLDLILNLAPGGMRVAGPPERYIVHGDWKTAAENFAGDVYHLPTLHFSIQEVELIQSIQFTCDISGTYEFANGHTFIGHHWTEAIGPFFTYGGYGAVPGYVENFDLSGYDETQKWVAEHMPPTVGTIFPNLSFIRIFSPLPDGPPGVFTSFRQWQPIAPGKIELWNWQFVWNFQDEESARRDYVGGQYCFGSAGLFEQDDTVAWEGVQRAAASPWMRKEGLEFNYQQGQKSPLDLRPDPDWKGPGVHRKTTYGEYPQFNFLRQWLATMRENAPKGTSR</sequence>
<keyword evidence="4" id="KW-0223">Dioxygenase</keyword>
<dbReference type="PANTHER" id="PTHR43756">
    <property type="entry name" value="CHOLINE MONOOXYGENASE, CHLOROPLASTIC"/>
    <property type="match status" value="1"/>
</dbReference>
<name>A0A1I0L1E6_9ACTN</name>
<proteinExistence type="inferred from homology"/>
<dbReference type="SUPFAM" id="SSF55961">
    <property type="entry name" value="Bet v1-like"/>
    <property type="match status" value="1"/>
</dbReference>
<dbReference type="SUPFAM" id="SSF50022">
    <property type="entry name" value="ISP domain"/>
    <property type="match status" value="1"/>
</dbReference>
<evidence type="ECO:0000256" key="2">
    <source>
        <dbReference type="ARBA" id="ARBA00022714"/>
    </source>
</evidence>
<dbReference type="PROSITE" id="PS51296">
    <property type="entry name" value="RIESKE"/>
    <property type="match status" value="1"/>
</dbReference>
<dbReference type="RefSeq" id="WP_091087937.1">
    <property type="nucleotide sequence ID" value="NZ_FOHX01000011.1"/>
</dbReference>
<evidence type="ECO:0000256" key="1">
    <source>
        <dbReference type="ARBA" id="ARBA00008751"/>
    </source>
</evidence>
<gene>
    <name evidence="10" type="ORF">SAMN05421811_11174</name>
</gene>
<keyword evidence="5" id="KW-0560">Oxidoreductase</keyword>
<evidence type="ECO:0000256" key="6">
    <source>
        <dbReference type="ARBA" id="ARBA00023004"/>
    </source>
</evidence>
<protein>
    <submittedName>
        <fullName evidence="10">Ring hydroxylating alpha subunit (Catalytic domain)</fullName>
    </submittedName>
</protein>
<dbReference type="GO" id="GO:0004497">
    <property type="term" value="F:monooxygenase activity"/>
    <property type="evidence" value="ECO:0007669"/>
    <property type="project" value="UniProtKB-ARBA"/>
</dbReference>
<dbReference type="PRINTS" id="PR00090">
    <property type="entry name" value="RNGDIOXGNASE"/>
</dbReference>
<keyword evidence="8" id="KW-0520">NAD</keyword>
<dbReference type="Pfam" id="PF00355">
    <property type="entry name" value="Rieske"/>
    <property type="match status" value="1"/>
</dbReference>
<evidence type="ECO:0000313" key="11">
    <source>
        <dbReference type="Proteomes" id="UP000199361"/>
    </source>
</evidence>
<evidence type="ECO:0000256" key="5">
    <source>
        <dbReference type="ARBA" id="ARBA00023002"/>
    </source>
</evidence>
<dbReference type="Proteomes" id="UP000199361">
    <property type="component" value="Unassembled WGS sequence"/>
</dbReference>
<dbReference type="GO" id="GO:0051537">
    <property type="term" value="F:2 iron, 2 sulfur cluster binding"/>
    <property type="evidence" value="ECO:0007669"/>
    <property type="project" value="UniProtKB-KW"/>
</dbReference>
<keyword evidence="2" id="KW-0001">2Fe-2S</keyword>
<evidence type="ECO:0000313" key="10">
    <source>
        <dbReference type="EMBL" id="SEU32784.1"/>
    </source>
</evidence>
<reference evidence="10 11" key="1">
    <citation type="submission" date="2016-10" db="EMBL/GenBank/DDBJ databases">
        <authorList>
            <person name="de Groot N.N."/>
        </authorList>
    </citation>
    <scope>NUCLEOTIDE SEQUENCE [LARGE SCALE GENOMIC DNA]</scope>
    <source>
        <strain evidence="10 11">CGMCC 4.5598</strain>
    </source>
</reference>
<dbReference type="GO" id="GO:0016705">
    <property type="term" value="F:oxidoreductase activity, acting on paired donors, with incorporation or reduction of molecular oxygen"/>
    <property type="evidence" value="ECO:0007669"/>
    <property type="project" value="UniProtKB-ARBA"/>
</dbReference>
<dbReference type="Gene3D" id="3.90.380.10">
    <property type="entry name" value="Naphthalene 1,2-dioxygenase Alpha Subunit, Chain A, domain 1"/>
    <property type="match status" value="1"/>
</dbReference>
<dbReference type="STRING" id="568860.SAMN05421811_11174"/>
<comment type="similarity">
    <text evidence="1">Belongs to the bacterial ring-hydroxylating dioxygenase alpha subunit family.</text>
</comment>
<evidence type="ECO:0000256" key="3">
    <source>
        <dbReference type="ARBA" id="ARBA00022723"/>
    </source>
</evidence>
<dbReference type="AlphaFoldDB" id="A0A1I0L1E6"/>
<dbReference type="PROSITE" id="PS00570">
    <property type="entry name" value="RING_HYDROXYL_ALPHA"/>
    <property type="match status" value="1"/>
</dbReference>
<dbReference type="InterPro" id="IPR001663">
    <property type="entry name" value="Rng_hydr_dOase-A"/>
</dbReference>
<dbReference type="InterPro" id="IPR015879">
    <property type="entry name" value="Ring_hydroxy_dOase_asu_C_dom"/>
</dbReference>
<dbReference type="PANTHER" id="PTHR43756:SF1">
    <property type="entry name" value="3-PHENYLPROPIONATE_CINNAMIC ACID DIOXYGENASE SUBUNIT ALPHA"/>
    <property type="match status" value="1"/>
</dbReference>
<dbReference type="GO" id="GO:0005506">
    <property type="term" value="F:iron ion binding"/>
    <property type="evidence" value="ECO:0007669"/>
    <property type="project" value="InterPro"/>
</dbReference>
<evidence type="ECO:0000259" key="9">
    <source>
        <dbReference type="PROSITE" id="PS51296"/>
    </source>
</evidence>
<organism evidence="10 11">
    <name type="scientific">Nonomuraea wenchangensis</name>
    <dbReference type="NCBI Taxonomy" id="568860"/>
    <lineage>
        <taxon>Bacteria</taxon>
        <taxon>Bacillati</taxon>
        <taxon>Actinomycetota</taxon>
        <taxon>Actinomycetes</taxon>
        <taxon>Streptosporangiales</taxon>
        <taxon>Streptosporangiaceae</taxon>
        <taxon>Nonomuraea</taxon>
    </lineage>
</organism>
<dbReference type="Pfam" id="PF00848">
    <property type="entry name" value="Ring_hydroxyl_A"/>
    <property type="match status" value="1"/>
</dbReference>
<feature type="domain" description="Rieske" evidence="9">
    <location>
        <begin position="54"/>
        <end position="165"/>
    </location>
</feature>
<keyword evidence="6" id="KW-0408">Iron</keyword>
<dbReference type="EMBL" id="FOHX01000011">
    <property type="protein sequence ID" value="SEU32784.1"/>
    <property type="molecule type" value="Genomic_DNA"/>
</dbReference>
<evidence type="ECO:0000256" key="4">
    <source>
        <dbReference type="ARBA" id="ARBA00022964"/>
    </source>
</evidence>
<accession>A0A1I0L1E6</accession>
<evidence type="ECO:0000256" key="8">
    <source>
        <dbReference type="ARBA" id="ARBA00023027"/>
    </source>
</evidence>
<dbReference type="InterPro" id="IPR036922">
    <property type="entry name" value="Rieske_2Fe-2S_sf"/>
</dbReference>
<dbReference type="InterPro" id="IPR017941">
    <property type="entry name" value="Rieske_2Fe-2S"/>
</dbReference>
<keyword evidence="11" id="KW-1185">Reference proteome</keyword>
<dbReference type="GO" id="GO:0051213">
    <property type="term" value="F:dioxygenase activity"/>
    <property type="evidence" value="ECO:0007669"/>
    <property type="project" value="UniProtKB-KW"/>
</dbReference>
<keyword evidence="3" id="KW-0479">Metal-binding</keyword>
<dbReference type="Gene3D" id="2.102.10.10">
    <property type="entry name" value="Rieske [2Fe-2S] iron-sulphur domain"/>
    <property type="match status" value="1"/>
</dbReference>
<dbReference type="InterPro" id="IPR015881">
    <property type="entry name" value="ARHD_Rieske_2Fe_2S"/>
</dbReference>
<evidence type="ECO:0000256" key="7">
    <source>
        <dbReference type="ARBA" id="ARBA00023014"/>
    </source>
</evidence>
<keyword evidence="7" id="KW-0411">Iron-sulfur</keyword>
<dbReference type="OrthoDB" id="5243643at2"/>